<evidence type="ECO:0000256" key="5">
    <source>
        <dbReference type="ARBA" id="ARBA00022984"/>
    </source>
</evidence>
<keyword evidence="6" id="KW-0961">Cell wall biogenesis/degradation</keyword>
<dbReference type="PANTHER" id="PTHR21581">
    <property type="entry name" value="D-ALANYL-D-ALANINE CARBOXYPEPTIDASE"/>
    <property type="match status" value="1"/>
</dbReference>
<protein>
    <recommendedName>
        <fullName evidence="11">Peptidase S11 D-alanyl-D-alanine carboxypeptidase A N-terminal domain-containing protein</fullName>
    </recommendedName>
</protein>
<keyword evidence="2 10" id="KW-0732">Signal</keyword>
<feature type="active site" description="Proton acceptor" evidence="7">
    <location>
        <position position="97"/>
    </location>
</feature>
<dbReference type="GO" id="GO:0071555">
    <property type="term" value="P:cell wall organization"/>
    <property type="evidence" value="ECO:0007669"/>
    <property type="project" value="UniProtKB-KW"/>
</dbReference>
<dbReference type="GO" id="GO:0009002">
    <property type="term" value="F:serine-type D-Ala-D-Ala carboxypeptidase activity"/>
    <property type="evidence" value="ECO:0007669"/>
    <property type="project" value="InterPro"/>
</dbReference>
<feature type="active site" description="Acyl-ester intermediate" evidence="7">
    <location>
        <position position="94"/>
    </location>
</feature>
<feature type="signal peptide" evidence="10">
    <location>
        <begin position="1"/>
        <end position="27"/>
    </location>
</feature>
<dbReference type="GO" id="GO:0006508">
    <property type="term" value="P:proteolysis"/>
    <property type="evidence" value="ECO:0007669"/>
    <property type="project" value="InterPro"/>
</dbReference>
<keyword evidence="3" id="KW-0378">Hydrolase</keyword>
<evidence type="ECO:0000259" key="11">
    <source>
        <dbReference type="Pfam" id="PF00768"/>
    </source>
</evidence>
<organism evidence="12 13">
    <name type="scientific">Candidatus Woesebacteria bacterium RIFOXYD1_FULL_43_18</name>
    <dbReference type="NCBI Taxonomy" id="1802551"/>
    <lineage>
        <taxon>Bacteria</taxon>
        <taxon>Candidatus Woeseibacteriota</taxon>
    </lineage>
</organism>
<feature type="active site" evidence="7">
    <location>
        <position position="147"/>
    </location>
</feature>
<evidence type="ECO:0000313" key="13">
    <source>
        <dbReference type="Proteomes" id="UP000177596"/>
    </source>
</evidence>
<dbReference type="Pfam" id="PF00768">
    <property type="entry name" value="Peptidase_S11"/>
    <property type="match status" value="1"/>
</dbReference>
<dbReference type="InterPro" id="IPR012338">
    <property type="entry name" value="Beta-lactam/transpept-like"/>
</dbReference>
<dbReference type="PANTHER" id="PTHR21581:SF6">
    <property type="entry name" value="TRAFFICKING PROTEIN PARTICLE COMPLEX SUBUNIT 12"/>
    <property type="match status" value="1"/>
</dbReference>
<dbReference type="EMBL" id="MGIL01000007">
    <property type="protein sequence ID" value="OGM88554.1"/>
    <property type="molecule type" value="Genomic_DNA"/>
</dbReference>
<dbReference type="Proteomes" id="UP000177596">
    <property type="component" value="Unassembled WGS sequence"/>
</dbReference>
<dbReference type="InterPro" id="IPR018044">
    <property type="entry name" value="Peptidase_S11"/>
</dbReference>
<evidence type="ECO:0000256" key="7">
    <source>
        <dbReference type="PIRSR" id="PIRSR618044-1"/>
    </source>
</evidence>
<dbReference type="PRINTS" id="PR00725">
    <property type="entry name" value="DADACBPTASE1"/>
</dbReference>
<accession>A0A1F8DIX3</accession>
<dbReference type="GO" id="GO:0009252">
    <property type="term" value="P:peptidoglycan biosynthetic process"/>
    <property type="evidence" value="ECO:0007669"/>
    <property type="project" value="UniProtKB-KW"/>
</dbReference>
<dbReference type="SUPFAM" id="SSF56601">
    <property type="entry name" value="beta-lactamase/transpeptidase-like"/>
    <property type="match status" value="1"/>
</dbReference>
<proteinExistence type="inferred from homology"/>
<name>A0A1F8DIX3_9BACT</name>
<evidence type="ECO:0000256" key="8">
    <source>
        <dbReference type="PIRSR" id="PIRSR618044-2"/>
    </source>
</evidence>
<evidence type="ECO:0000256" key="9">
    <source>
        <dbReference type="RuleBase" id="RU004016"/>
    </source>
</evidence>
<comment type="caution">
    <text evidence="12">The sequence shown here is derived from an EMBL/GenBank/DDBJ whole genome shotgun (WGS) entry which is preliminary data.</text>
</comment>
<evidence type="ECO:0000256" key="3">
    <source>
        <dbReference type="ARBA" id="ARBA00022801"/>
    </source>
</evidence>
<gene>
    <name evidence="12" type="ORF">A2573_03020</name>
</gene>
<dbReference type="InterPro" id="IPR001967">
    <property type="entry name" value="Peptidase_S11_N"/>
</dbReference>
<evidence type="ECO:0000256" key="6">
    <source>
        <dbReference type="ARBA" id="ARBA00023316"/>
    </source>
</evidence>
<dbReference type="AlphaFoldDB" id="A0A1F8DIX3"/>
<keyword evidence="5" id="KW-0573">Peptidoglycan synthesis</keyword>
<evidence type="ECO:0000256" key="4">
    <source>
        <dbReference type="ARBA" id="ARBA00022960"/>
    </source>
</evidence>
<feature type="binding site" evidence="8">
    <location>
        <position position="254"/>
    </location>
    <ligand>
        <name>substrate</name>
    </ligand>
</feature>
<evidence type="ECO:0000256" key="10">
    <source>
        <dbReference type="SAM" id="SignalP"/>
    </source>
</evidence>
<dbReference type="Gene3D" id="3.40.710.10">
    <property type="entry name" value="DD-peptidase/beta-lactamase superfamily"/>
    <property type="match status" value="1"/>
</dbReference>
<evidence type="ECO:0000313" key="12">
    <source>
        <dbReference type="EMBL" id="OGM88554.1"/>
    </source>
</evidence>
<reference evidence="12 13" key="1">
    <citation type="journal article" date="2016" name="Nat. Commun.">
        <title>Thousands of microbial genomes shed light on interconnected biogeochemical processes in an aquifer system.</title>
        <authorList>
            <person name="Anantharaman K."/>
            <person name="Brown C.T."/>
            <person name="Hug L.A."/>
            <person name="Sharon I."/>
            <person name="Castelle C.J."/>
            <person name="Probst A.J."/>
            <person name="Thomas B.C."/>
            <person name="Singh A."/>
            <person name="Wilkins M.J."/>
            <person name="Karaoz U."/>
            <person name="Brodie E.L."/>
            <person name="Williams K.H."/>
            <person name="Hubbard S.S."/>
            <person name="Banfield J.F."/>
        </authorList>
    </citation>
    <scope>NUCLEOTIDE SEQUENCE [LARGE SCALE GENOMIC DNA]</scope>
</reference>
<evidence type="ECO:0000256" key="1">
    <source>
        <dbReference type="ARBA" id="ARBA00007164"/>
    </source>
</evidence>
<keyword evidence="4" id="KW-0133">Cell shape</keyword>
<feature type="chain" id="PRO_5009535144" description="Peptidase S11 D-alanyl-D-alanine carboxypeptidase A N-terminal domain-containing protein" evidence="10">
    <location>
        <begin position="28"/>
        <end position="309"/>
    </location>
</feature>
<dbReference type="GO" id="GO:0008360">
    <property type="term" value="P:regulation of cell shape"/>
    <property type="evidence" value="ECO:0007669"/>
    <property type="project" value="UniProtKB-KW"/>
</dbReference>
<evidence type="ECO:0000256" key="2">
    <source>
        <dbReference type="ARBA" id="ARBA00022729"/>
    </source>
</evidence>
<sequence length="309" mass="33710">MKLRKEKTHFLYLLILAFVFVSTSAMAISGQVVVPDQVSNYLIKKPSKIFPPNPVLAADSSFPILSAQGALAVDLDSGISLYEKKPDTKLLPASTTKIVTALVALDSYPLDQIVTVGKINVVGQKMGLFQGEQITVENLLYGLLVFSANDAAEVLAANYPGGYEVFIEAMNAKAQDLSMPNSYFQNATGLDGSSQITTAEDLIRVSEVAMKNPEFAKMVGTKVASFTDTTGKIKYKLKNINELLGTVPGVSGVKTGWTENARENLVTYIERDGHKVMIAVLGSQDRFGETRELIDWIFGSYIWQEVKLP</sequence>
<comment type="similarity">
    <text evidence="1 9">Belongs to the peptidase S11 family.</text>
</comment>
<feature type="domain" description="Peptidase S11 D-alanyl-D-alanine carboxypeptidase A N-terminal" evidence="11">
    <location>
        <begin position="63"/>
        <end position="284"/>
    </location>
</feature>